<evidence type="ECO:0000313" key="7">
    <source>
        <dbReference type="EMBL" id="GET37986.1"/>
    </source>
</evidence>
<accession>A0AAV3X9F4</accession>
<feature type="domain" description="Glycoside hydrolase family 38 central" evidence="6">
    <location>
        <begin position="557"/>
        <end position="635"/>
    </location>
</feature>
<dbReference type="InterPro" id="IPR037094">
    <property type="entry name" value="Glyco_hydro_38_cen_sf"/>
</dbReference>
<dbReference type="GO" id="GO:0046872">
    <property type="term" value="F:metal ion binding"/>
    <property type="evidence" value="ECO:0007669"/>
    <property type="project" value="UniProtKB-KW"/>
</dbReference>
<dbReference type="SUPFAM" id="SSF88688">
    <property type="entry name" value="Families 57/38 glycoside transferase middle domain"/>
    <property type="match status" value="1"/>
</dbReference>
<dbReference type="Pfam" id="PF09261">
    <property type="entry name" value="Alpha-mann_mid"/>
    <property type="match status" value="1"/>
</dbReference>
<dbReference type="Pfam" id="PF17677">
    <property type="entry name" value="Glyco_hydro38C2"/>
    <property type="match status" value="1"/>
</dbReference>
<evidence type="ECO:0000256" key="3">
    <source>
        <dbReference type="ARBA" id="ARBA00022801"/>
    </source>
</evidence>
<evidence type="ECO:0000259" key="6">
    <source>
        <dbReference type="SMART" id="SM00872"/>
    </source>
</evidence>
<comment type="similarity">
    <text evidence="1">Belongs to the glycosyl hydrolase 38 family.</text>
</comment>
<dbReference type="InterPro" id="IPR011330">
    <property type="entry name" value="Glyco_hydro/deAcase_b/a-brl"/>
</dbReference>
<dbReference type="Gene3D" id="1.20.1270.50">
    <property type="entry name" value="Glycoside hydrolase family 38, central domain"/>
    <property type="match status" value="1"/>
</dbReference>
<dbReference type="GO" id="GO:0030246">
    <property type="term" value="F:carbohydrate binding"/>
    <property type="evidence" value="ECO:0007669"/>
    <property type="project" value="InterPro"/>
</dbReference>
<dbReference type="InterPro" id="IPR027291">
    <property type="entry name" value="Glyco_hydro_38_N_sf"/>
</dbReference>
<dbReference type="GO" id="GO:0006013">
    <property type="term" value="P:mannose metabolic process"/>
    <property type="evidence" value="ECO:0007669"/>
    <property type="project" value="InterPro"/>
</dbReference>
<dbReference type="RefSeq" id="WP_226580384.1">
    <property type="nucleotide sequence ID" value="NZ_BLAY01000037.1"/>
</dbReference>
<feature type="compositionally biased region" description="Pro residues" evidence="5">
    <location>
        <begin position="710"/>
        <end position="719"/>
    </location>
</feature>
<dbReference type="GO" id="GO:0004559">
    <property type="term" value="F:alpha-mannosidase activity"/>
    <property type="evidence" value="ECO:0007669"/>
    <property type="project" value="InterPro"/>
</dbReference>
<feature type="compositionally biased region" description="Basic and acidic residues" evidence="5">
    <location>
        <begin position="988"/>
        <end position="1003"/>
    </location>
</feature>
<dbReference type="FunFam" id="1.20.1270.50:FF:000004">
    <property type="entry name" value="alpha-mannosidase 2C1 isoform X1"/>
    <property type="match status" value="1"/>
</dbReference>
<evidence type="ECO:0000256" key="5">
    <source>
        <dbReference type="SAM" id="MobiDB-lite"/>
    </source>
</evidence>
<dbReference type="GO" id="GO:0009313">
    <property type="term" value="P:oligosaccharide catabolic process"/>
    <property type="evidence" value="ECO:0007669"/>
    <property type="project" value="TreeGrafter"/>
</dbReference>
<dbReference type="InterPro" id="IPR000602">
    <property type="entry name" value="Glyco_hydro_38_N"/>
</dbReference>
<keyword evidence="4" id="KW-0326">Glycosidase</keyword>
<name>A0AAV3X9F4_9CYAN</name>
<dbReference type="SUPFAM" id="SSF74650">
    <property type="entry name" value="Galactose mutarotase-like"/>
    <property type="match status" value="1"/>
</dbReference>
<dbReference type="AlphaFoldDB" id="A0AAV3X9F4"/>
<evidence type="ECO:0000256" key="4">
    <source>
        <dbReference type="ARBA" id="ARBA00023295"/>
    </source>
</evidence>
<dbReference type="EMBL" id="BLAY01000037">
    <property type="protein sequence ID" value="GET37986.1"/>
    <property type="molecule type" value="Genomic_DNA"/>
</dbReference>
<sequence>MNHPVTSSATNQISASIARLRQLTQVDTLASWRYCPADLPVEEITPSNFLNWSLVQLNPKGHIAWSGGCQVLWLAQQLVIPYALQEYPLTNLCLRLALTWWAEDVQIFINGTFVQSGDLLDYFTRVLLSESVTPGEEIIVALRLVSPSHCDGALMRSVCIYESTTPDRLEPGFIADELDVLQRYLAAFNPKHLDILAAAISQIDWQVLEDRELFDRSLTTLRQTLQSSKPVAGLWDKEEREDKEDKEGFSCLPNTGDRIQSKIYLLGHAHLDMAWLWPVAETWKAAQRTFESVLNLQKDFPDLIFCHSTPALYAWLEEHRPDLFATIQNKVKSGQWEIVGGMWIEPDLNLIDGESIVRQILYGQRYVQAKFNQLSTVAWVPDTFGFCATLPQFLKQGGIEYFVTQKLAWNDTTKFPYGAFWWQSPDGTQIFSLMSALIGESIDPIKMASYAVDWQLKTKLPDVLWLPGVGDHGGGPTRDMLEIAQRWQKSPFFPQLQFTTAANYLSQLCRGGLHQPSIPSSTVDLNPPPVSDKNPSHYQLPITNHPLPIWQDELYLEFHRGCYTTHADQKRWNRRCSGLLYQAELFSSLATIAAGATYPKAELEDAWKKALFNQFHDILPGTSITQVFVEANQVWQEVEQVATQILAASLDQIATQISLPPPPHPDALPIIIFNPLNWQRSEVVAIPLPDSPPSPGGAGADPIWSQVAPTPLPDSPPSPGGAGADPIWSQVAIPLPYSPPCQGGAGGDLWQVFDHQGQPLVTQLRTAVLTTNPSALLFIAPDIPSVGYRLFWLCPQNSHIPNSINFPSESEPIWAHLSHYEYSIAQKNEIATKNWNLENEFLRVTVDPETGNLSSSFDKIHQREILDKTGGNQLQAFKDSGQYWDAWNIDPNYEQHPLPPAELKSIEWIDYGPIEQRLRVVRQIGQSQFCQDYILQTGSPVLKIATKVDWQERGVLVKAAFPLNLEAESATYEIACGAISRPTQPQKADAKEEDAGTPRRGDAEMGEEDNATCQRELREKAKWEVPAIGWADLTTDKYGVSLLNDCKYGYDSKPNQLRLTLLRSPSWPDPEADRGYHEFTYAIYPHGNSWQSAHTVRRGYELNQPLQVRVMPPGREGKEASLPPVGCFLDLGAQNLILMALKQSEDNPQQWILRCYECHGAAADLSLGGNGGLAIAQMVDLLERALPIPDPKTSQISPWQIVSFQCQKKPAQERE</sequence>
<dbReference type="InterPro" id="IPR015341">
    <property type="entry name" value="Glyco_hydro_38_cen"/>
</dbReference>
<protein>
    <submittedName>
        <fullName evidence="7">Glycosyl hydrolase 38 protein</fullName>
    </submittedName>
</protein>
<dbReference type="Proteomes" id="UP001050975">
    <property type="component" value="Unassembled WGS sequence"/>
</dbReference>
<feature type="region of interest" description="Disordered" evidence="5">
    <location>
        <begin position="982"/>
        <end position="1012"/>
    </location>
</feature>
<feature type="region of interest" description="Disordered" evidence="5">
    <location>
        <begin position="688"/>
        <end position="723"/>
    </location>
</feature>
<keyword evidence="2" id="KW-0479">Metal-binding</keyword>
<keyword evidence="8" id="KW-1185">Reference proteome</keyword>
<gene>
    <name evidence="7" type="ORF">MiSe_27400</name>
</gene>
<evidence type="ECO:0000256" key="2">
    <source>
        <dbReference type="ARBA" id="ARBA00022723"/>
    </source>
</evidence>
<comment type="caution">
    <text evidence="7">The sequence shown here is derived from an EMBL/GenBank/DDBJ whole genome shotgun (WGS) entry which is preliminary data.</text>
</comment>
<dbReference type="Pfam" id="PF07748">
    <property type="entry name" value="Glyco_hydro_38C"/>
    <property type="match status" value="1"/>
</dbReference>
<dbReference type="InterPro" id="IPR041147">
    <property type="entry name" value="GH38_C"/>
</dbReference>
<dbReference type="InterPro" id="IPR028995">
    <property type="entry name" value="Glyco_hydro_57/38_cen_sf"/>
</dbReference>
<evidence type="ECO:0000313" key="8">
    <source>
        <dbReference type="Proteomes" id="UP001050975"/>
    </source>
</evidence>
<reference evidence="7" key="1">
    <citation type="submission" date="2019-10" db="EMBL/GenBank/DDBJ databases">
        <title>Draft genome sequece of Microseira wollei NIES-4236.</title>
        <authorList>
            <person name="Yamaguchi H."/>
            <person name="Suzuki S."/>
            <person name="Kawachi M."/>
        </authorList>
    </citation>
    <scope>NUCLEOTIDE SEQUENCE</scope>
    <source>
        <strain evidence="7">NIES-4236</strain>
    </source>
</reference>
<dbReference type="InterPro" id="IPR011682">
    <property type="entry name" value="Glyco_hydro_38_C"/>
</dbReference>
<evidence type="ECO:0000256" key="1">
    <source>
        <dbReference type="ARBA" id="ARBA00009792"/>
    </source>
</evidence>
<dbReference type="InterPro" id="IPR011013">
    <property type="entry name" value="Gal_mutarotase_sf_dom"/>
</dbReference>
<dbReference type="SMART" id="SM00872">
    <property type="entry name" value="Alpha-mann_mid"/>
    <property type="match status" value="1"/>
</dbReference>
<dbReference type="PANTHER" id="PTHR46017:SF1">
    <property type="entry name" value="ALPHA-MANNOSIDASE 2C1"/>
    <property type="match status" value="1"/>
</dbReference>
<keyword evidence="3 7" id="KW-0378">Hydrolase</keyword>
<dbReference type="Gene3D" id="3.20.110.10">
    <property type="entry name" value="Glycoside hydrolase 38, N terminal domain"/>
    <property type="match status" value="1"/>
</dbReference>
<dbReference type="SUPFAM" id="SSF88713">
    <property type="entry name" value="Glycoside hydrolase/deacetylase"/>
    <property type="match status" value="1"/>
</dbReference>
<dbReference type="CDD" id="cd10789">
    <property type="entry name" value="GH38N_AMII_ER_cytosolic"/>
    <property type="match status" value="1"/>
</dbReference>
<dbReference type="Gene3D" id="2.70.98.30">
    <property type="entry name" value="Golgi alpha-mannosidase II, domain 4"/>
    <property type="match status" value="1"/>
</dbReference>
<organism evidence="7 8">
    <name type="scientific">Microseira wollei NIES-4236</name>
    <dbReference type="NCBI Taxonomy" id="2530354"/>
    <lineage>
        <taxon>Bacteria</taxon>
        <taxon>Bacillati</taxon>
        <taxon>Cyanobacteriota</taxon>
        <taxon>Cyanophyceae</taxon>
        <taxon>Oscillatoriophycideae</taxon>
        <taxon>Aerosakkonematales</taxon>
        <taxon>Aerosakkonemataceae</taxon>
        <taxon>Microseira</taxon>
    </lineage>
</organism>
<proteinExistence type="inferred from homology"/>
<dbReference type="PANTHER" id="PTHR46017">
    <property type="entry name" value="ALPHA-MANNOSIDASE 2C1"/>
    <property type="match status" value="1"/>
</dbReference>
<dbReference type="Pfam" id="PF01074">
    <property type="entry name" value="Glyco_hydro_38N"/>
    <property type="match status" value="1"/>
</dbReference>